<evidence type="ECO:0000313" key="3">
    <source>
        <dbReference type="Proteomes" id="UP000811619"/>
    </source>
</evidence>
<feature type="region of interest" description="Disordered" evidence="1">
    <location>
        <begin position="1"/>
        <end position="27"/>
    </location>
</feature>
<dbReference type="OrthoDB" id="39659at2759"/>
<dbReference type="Proteomes" id="UP000811619">
    <property type="component" value="Unassembled WGS sequence"/>
</dbReference>
<dbReference type="EMBL" id="SRPY01000185">
    <property type="protein sequence ID" value="KAG5927392.1"/>
    <property type="molecule type" value="Genomic_DNA"/>
</dbReference>
<accession>A0A8K0JEE5</accession>
<proteinExistence type="predicted"/>
<gene>
    <name evidence="2" type="ORF">E4U42_002303</name>
</gene>
<reference evidence="2" key="1">
    <citation type="journal article" date="2020" name="bioRxiv">
        <title>Whole genome comparisons of ergot fungi reveals the divergence and evolution of species within the genus Claviceps are the result of varying mechanisms driving genome evolution and host range expansion.</title>
        <authorList>
            <person name="Wyka S.A."/>
            <person name="Mondo S.J."/>
            <person name="Liu M."/>
            <person name="Dettman J."/>
            <person name="Nalam V."/>
            <person name="Broders K.D."/>
        </authorList>
    </citation>
    <scope>NUCLEOTIDE SEQUENCE</scope>
    <source>
        <strain evidence="2">CCC 489</strain>
    </source>
</reference>
<evidence type="ECO:0000256" key="1">
    <source>
        <dbReference type="SAM" id="MobiDB-lite"/>
    </source>
</evidence>
<name>A0A8K0JEE5_9HYPO</name>
<dbReference type="GO" id="GO:0005778">
    <property type="term" value="C:peroxisomal membrane"/>
    <property type="evidence" value="ECO:0007669"/>
    <property type="project" value="TreeGrafter"/>
</dbReference>
<dbReference type="AlphaFoldDB" id="A0A8K0JEE5"/>
<comment type="caution">
    <text evidence="2">The sequence shown here is derived from an EMBL/GenBank/DDBJ whole genome shotgun (WGS) entry which is preliminary data.</text>
</comment>
<dbReference type="PANTHER" id="PTHR15460:SF3">
    <property type="entry name" value="PEROXISOMAL MEMBRANE PROTEIN 4"/>
    <property type="match status" value="1"/>
</dbReference>
<organism evidence="2 3">
    <name type="scientific">Claviceps africana</name>
    <dbReference type="NCBI Taxonomy" id="83212"/>
    <lineage>
        <taxon>Eukaryota</taxon>
        <taxon>Fungi</taxon>
        <taxon>Dikarya</taxon>
        <taxon>Ascomycota</taxon>
        <taxon>Pezizomycotina</taxon>
        <taxon>Sordariomycetes</taxon>
        <taxon>Hypocreomycetidae</taxon>
        <taxon>Hypocreales</taxon>
        <taxon>Clavicipitaceae</taxon>
        <taxon>Claviceps</taxon>
    </lineage>
</organism>
<protein>
    <submittedName>
        <fullName evidence="2">Uncharacterized protein</fullName>
    </submittedName>
</protein>
<dbReference type="InterPro" id="IPR019531">
    <property type="entry name" value="Pmp4"/>
</dbReference>
<evidence type="ECO:0000313" key="2">
    <source>
        <dbReference type="EMBL" id="KAG5927392.1"/>
    </source>
</evidence>
<sequence length="95" mass="10129">MGRGGRGGRGGRDPSPHAPTAVTPPPLRPARLLLGLVWEDTVMASSLVALKLIKAQTALESILVDPRYHDLLALLKTARNGAVYGTKVRFPHALV</sequence>
<dbReference type="PANTHER" id="PTHR15460">
    <property type="entry name" value="PEROXISOMAL MEMBRANE PROTEIN 4"/>
    <property type="match status" value="1"/>
</dbReference>
<keyword evidence="3" id="KW-1185">Reference proteome</keyword>